<sequence length="90" mass="10240">MSEHDRMNPISGEPVEVDGVYSNEWGREQFLQKGDVFPADPQLGTTGWELVRFDIEHYTGETEHSHLNLADKNKQSGNKSTRSHVDRGDK</sequence>
<dbReference type="Proteomes" id="UP000282311">
    <property type="component" value="Unassembled WGS sequence"/>
</dbReference>
<evidence type="ECO:0000313" key="2">
    <source>
        <dbReference type="EMBL" id="RKN64298.1"/>
    </source>
</evidence>
<accession>A0A3B0AUW8</accession>
<dbReference type="EMBL" id="RBAH01000043">
    <property type="protein sequence ID" value="RKN64298.1"/>
    <property type="molecule type" value="Genomic_DNA"/>
</dbReference>
<protein>
    <submittedName>
        <fullName evidence="2">Transposase</fullName>
    </submittedName>
</protein>
<dbReference type="RefSeq" id="WP_120751718.1">
    <property type="nucleotide sequence ID" value="NZ_RBAH01000043.1"/>
</dbReference>
<gene>
    <name evidence="2" type="ORF">D7M11_33960</name>
</gene>
<organism evidence="2 3">
    <name type="scientific">Paenibacillus ginsengarvi</name>
    <dbReference type="NCBI Taxonomy" id="400777"/>
    <lineage>
        <taxon>Bacteria</taxon>
        <taxon>Bacillati</taxon>
        <taxon>Bacillota</taxon>
        <taxon>Bacilli</taxon>
        <taxon>Bacillales</taxon>
        <taxon>Paenibacillaceae</taxon>
        <taxon>Paenibacillus</taxon>
    </lineage>
</organism>
<feature type="compositionally biased region" description="Basic and acidic residues" evidence="1">
    <location>
        <begin position="61"/>
        <end position="74"/>
    </location>
</feature>
<name>A0A3B0AUW8_9BACL</name>
<evidence type="ECO:0000313" key="3">
    <source>
        <dbReference type="Proteomes" id="UP000282311"/>
    </source>
</evidence>
<comment type="caution">
    <text evidence="2">The sequence shown here is derived from an EMBL/GenBank/DDBJ whole genome shotgun (WGS) entry which is preliminary data.</text>
</comment>
<reference evidence="2 3" key="1">
    <citation type="journal article" date="2007" name="Int. J. Syst. Evol. Microbiol.">
        <title>Paenibacillus ginsengarvi sp. nov., isolated from soil from ginseng cultivation.</title>
        <authorList>
            <person name="Yoon M.H."/>
            <person name="Ten L.N."/>
            <person name="Im W.T."/>
        </authorList>
    </citation>
    <scope>NUCLEOTIDE SEQUENCE [LARGE SCALE GENOMIC DNA]</scope>
    <source>
        <strain evidence="2 3">KCTC 13059</strain>
    </source>
</reference>
<dbReference type="AlphaFoldDB" id="A0A3B0AUW8"/>
<evidence type="ECO:0000256" key="1">
    <source>
        <dbReference type="SAM" id="MobiDB-lite"/>
    </source>
</evidence>
<proteinExistence type="predicted"/>
<dbReference type="OrthoDB" id="2679121at2"/>
<keyword evidence="3" id="KW-1185">Reference proteome</keyword>
<feature type="region of interest" description="Disordered" evidence="1">
    <location>
        <begin position="61"/>
        <end position="90"/>
    </location>
</feature>